<dbReference type="SUPFAM" id="SSF51445">
    <property type="entry name" value="(Trans)glycosidases"/>
    <property type="match status" value="1"/>
</dbReference>
<dbReference type="Pfam" id="PF01183">
    <property type="entry name" value="Glyco_hydro_25"/>
    <property type="match status" value="1"/>
</dbReference>
<gene>
    <name evidence="4" type="primary">acm</name>
    <name evidence="4" type="ORF">NCTC12420_01751</name>
</gene>
<reference evidence="4 5" key="1">
    <citation type="submission" date="2018-06" db="EMBL/GenBank/DDBJ databases">
        <authorList>
            <consortium name="Pathogen Informatics"/>
            <person name="Doyle S."/>
        </authorList>
    </citation>
    <scope>NUCLEOTIDE SEQUENCE [LARGE SCALE GENOMIC DNA]</scope>
    <source>
        <strain evidence="4 5">NCTC12420</strain>
    </source>
</reference>
<keyword evidence="3 4" id="KW-0326">Glycosidase</keyword>
<evidence type="ECO:0000313" key="5">
    <source>
        <dbReference type="Proteomes" id="UP000254220"/>
    </source>
</evidence>
<dbReference type="AlphaFoldDB" id="A0A379XNA7"/>
<dbReference type="GO" id="GO:0016998">
    <property type="term" value="P:cell wall macromolecule catabolic process"/>
    <property type="evidence" value="ECO:0007669"/>
    <property type="project" value="InterPro"/>
</dbReference>
<dbReference type="GO" id="GO:0009253">
    <property type="term" value="P:peptidoglycan catabolic process"/>
    <property type="evidence" value="ECO:0007669"/>
    <property type="project" value="InterPro"/>
</dbReference>
<evidence type="ECO:0000256" key="2">
    <source>
        <dbReference type="ARBA" id="ARBA00022801"/>
    </source>
</evidence>
<evidence type="ECO:0000256" key="1">
    <source>
        <dbReference type="ARBA" id="ARBA00010646"/>
    </source>
</evidence>
<dbReference type="InterPro" id="IPR017853">
    <property type="entry name" value="GH"/>
</dbReference>
<protein>
    <submittedName>
        <fullName evidence="4">Lysozyme M1</fullName>
        <ecNumber evidence="4">3.2.1.17</ecNumber>
    </submittedName>
</protein>
<dbReference type="CDD" id="cd06524">
    <property type="entry name" value="GH25_YegX-like"/>
    <property type="match status" value="1"/>
</dbReference>
<dbReference type="Proteomes" id="UP000254220">
    <property type="component" value="Unassembled WGS sequence"/>
</dbReference>
<dbReference type="SMART" id="SM00641">
    <property type="entry name" value="Glyco_25"/>
    <property type="match status" value="1"/>
</dbReference>
<dbReference type="PROSITE" id="PS51257">
    <property type="entry name" value="PROKAR_LIPOPROTEIN"/>
    <property type="match status" value="1"/>
</dbReference>
<dbReference type="EC" id="3.2.1.17" evidence="4"/>
<evidence type="ECO:0000313" key="4">
    <source>
        <dbReference type="EMBL" id="SUI02021.1"/>
    </source>
</evidence>
<dbReference type="RefSeq" id="WP_079775754.1">
    <property type="nucleotide sequence ID" value="NZ_DADWZK010000006.1"/>
</dbReference>
<dbReference type="InterPro" id="IPR002053">
    <property type="entry name" value="Glyco_hydro_25"/>
</dbReference>
<keyword evidence="2 4" id="KW-0378">Hydrolase</keyword>
<dbReference type="PANTHER" id="PTHR34135:SF2">
    <property type="entry name" value="LYSOZYME"/>
    <property type="match status" value="1"/>
</dbReference>
<proteinExistence type="inferred from homology"/>
<dbReference type="PANTHER" id="PTHR34135">
    <property type="entry name" value="LYSOZYME"/>
    <property type="match status" value="1"/>
</dbReference>
<dbReference type="PROSITE" id="PS51904">
    <property type="entry name" value="GLYCOSYL_HYDROL_F25_2"/>
    <property type="match status" value="1"/>
</dbReference>
<comment type="similarity">
    <text evidence="1">Belongs to the glycosyl hydrolase 25 family.</text>
</comment>
<dbReference type="Gene3D" id="3.20.20.80">
    <property type="entry name" value="Glycosidases"/>
    <property type="match status" value="1"/>
</dbReference>
<sequence>MTLKGISRKKITAVLVIMMACAFVAVYPQQTFNFVYSTAIRINDYVHFSGHPWVKSFGIRIPSRYVVHGIDVSRWQQRIDWQRVAGMRDGGIQLRFAFIKATESENRVDPYFSYNWRQSKKNGLLRGAYHYFSPTVSAQKQARLYLQTVDLAKGDLPAVLDVEERGNLSPQELRKRVAQWLHVVERHTGKRPIIYTGAAFYRSNLAGYFPQYPYWIAHYYQARPDSGALVWHFWQHSDRGRVDGINGLVDFNVFNGSIQQLQALANVP</sequence>
<name>A0A379XNA7_SALER</name>
<dbReference type="EMBL" id="UGYB01000001">
    <property type="protein sequence ID" value="SUI02021.1"/>
    <property type="molecule type" value="Genomic_DNA"/>
</dbReference>
<evidence type="ECO:0000256" key="3">
    <source>
        <dbReference type="ARBA" id="ARBA00023295"/>
    </source>
</evidence>
<organism evidence="4 5">
    <name type="scientific">Salmonella enterica subsp. indica</name>
    <dbReference type="NCBI Taxonomy" id="59207"/>
    <lineage>
        <taxon>Bacteria</taxon>
        <taxon>Pseudomonadati</taxon>
        <taxon>Pseudomonadota</taxon>
        <taxon>Gammaproteobacteria</taxon>
        <taxon>Enterobacterales</taxon>
        <taxon>Enterobacteriaceae</taxon>
        <taxon>Salmonella</taxon>
    </lineage>
</organism>
<dbReference type="InterPro" id="IPR018077">
    <property type="entry name" value="Glyco_hydro_fam25_subgr"/>
</dbReference>
<dbReference type="GO" id="GO:0016052">
    <property type="term" value="P:carbohydrate catabolic process"/>
    <property type="evidence" value="ECO:0007669"/>
    <property type="project" value="TreeGrafter"/>
</dbReference>
<dbReference type="GO" id="GO:0003796">
    <property type="term" value="F:lysozyme activity"/>
    <property type="evidence" value="ECO:0007669"/>
    <property type="project" value="UniProtKB-EC"/>
</dbReference>
<accession>A0A379XNA7</accession>